<sequence length="181" mass="19724">MQLCQQLADCEGGVLPASTPTSQVKCLIETGSTPPGPEGRPGCSFACIHRGSQKRYTTTTEEVAEESQLSQSCCPRLLVSQPIRGGSEAPRGSVLASDGTAGSTWQGLLTSRHTLEQRQKRLEGTQRYRSQLHATRNNRSKDTRTRSRNGPANSSMGETRDDGKGGRDVLRPFLSNRHTRI</sequence>
<name>A0A9Q0IKS2_9TELE</name>
<dbReference type="AlphaFoldDB" id="A0A9Q0IKS2"/>
<evidence type="ECO:0000313" key="2">
    <source>
        <dbReference type="EMBL" id="KAJ3601600.1"/>
    </source>
</evidence>
<gene>
    <name evidence="2" type="ORF">NHX12_032568</name>
</gene>
<organism evidence="2 3">
    <name type="scientific">Muraenolepis orangiensis</name>
    <name type="common">Patagonian moray cod</name>
    <dbReference type="NCBI Taxonomy" id="630683"/>
    <lineage>
        <taxon>Eukaryota</taxon>
        <taxon>Metazoa</taxon>
        <taxon>Chordata</taxon>
        <taxon>Craniata</taxon>
        <taxon>Vertebrata</taxon>
        <taxon>Euteleostomi</taxon>
        <taxon>Actinopterygii</taxon>
        <taxon>Neopterygii</taxon>
        <taxon>Teleostei</taxon>
        <taxon>Neoteleostei</taxon>
        <taxon>Acanthomorphata</taxon>
        <taxon>Zeiogadaria</taxon>
        <taxon>Gadariae</taxon>
        <taxon>Gadiformes</taxon>
        <taxon>Muraenolepidoidei</taxon>
        <taxon>Muraenolepididae</taxon>
        <taxon>Muraenolepis</taxon>
    </lineage>
</organism>
<evidence type="ECO:0000256" key="1">
    <source>
        <dbReference type="SAM" id="MobiDB-lite"/>
    </source>
</evidence>
<protein>
    <submittedName>
        <fullName evidence="2">Uncharacterized protein</fullName>
    </submittedName>
</protein>
<reference evidence="2" key="1">
    <citation type="submission" date="2022-07" db="EMBL/GenBank/DDBJ databases">
        <title>Chromosome-level genome of Muraenolepis orangiensis.</title>
        <authorList>
            <person name="Kim J."/>
        </authorList>
    </citation>
    <scope>NUCLEOTIDE SEQUENCE</scope>
    <source>
        <strain evidence="2">KU_S4_2022</strain>
        <tissue evidence="2">Muscle</tissue>
    </source>
</reference>
<evidence type="ECO:0000313" key="3">
    <source>
        <dbReference type="Proteomes" id="UP001148018"/>
    </source>
</evidence>
<proteinExistence type="predicted"/>
<feature type="compositionally biased region" description="Polar residues" evidence="1">
    <location>
        <begin position="148"/>
        <end position="157"/>
    </location>
</feature>
<feature type="compositionally biased region" description="Polar residues" evidence="1">
    <location>
        <begin position="127"/>
        <end position="137"/>
    </location>
</feature>
<feature type="compositionally biased region" description="Basic and acidic residues" evidence="1">
    <location>
        <begin position="158"/>
        <end position="170"/>
    </location>
</feature>
<feature type="region of interest" description="Disordered" evidence="1">
    <location>
        <begin position="123"/>
        <end position="181"/>
    </location>
</feature>
<dbReference type="EMBL" id="JANIIK010000047">
    <property type="protein sequence ID" value="KAJ3601600.1"/>
    <property type="molecule type" value="Genomic_DNA"/>
</dbReference>
<accession>A0A9Q0IKS2</accession>
<comment type="caution">
    <text evidence="2">The sequence shown here is derived from an EMBL/GenBank/DDBJ whole genome shotgun (WGS) entry which is preliminary data.</text>
</comment>
<feature type="region of interest" description="Disordered" evidence="1">
    <location>
        <begin position="82"/>
        <end position="105"/>
    </location>
</feature>
<keyword evidence="3" id="KW-1185">Reference proteome</keyword>
<dbReference type="Proteomes" id="UP001148018">
    <property type="component" value="Unassembled WGS sequence"/>
</dbReference>